<keyword evidence="7 16" id="KW-0479">Metal-binding</keyword>
<keyword evidence="5" id="KW-0679">Respiratory chain</keyword>
<evidence type="ECO:0000259" key="19">
    <source>
        <dbReference type="PROSITE" id="PS50857"/>
    </source>
</evidence>
<dbReference type="Pfam" id="PF00116">
    <property type="entry name" value="COX2"/>
    <property type="match status" value="1"/>
</dbReference>
<keyword evidence="21" id="KW-0560">Oxidoreductase</keyword>
<evidence type="ECO:0000256" key="12">
    <source>
        <dbReference type="ARBA" id="ARBA00023136"/>
    </source>
</evidence>
<evidence type="ECO:0000256" key="17">
    <source>
        <dbReference type="SAM" id="MobiDB-lite"/>
    </source>
</evidence>
<organism evidence="21 22">
    <name type="scientific">Microvirga brassicacearum</name>
    <dbReference type="NCBI Taxonomy" id="2580413"/>
    <lineage>
        <taxon>Bacteria</taxon>
        <taxon>Pseudomonadati</taxon>
        <taxon>Pseudomonadota</taxon>
        <taxon>Alphaproteobacteria</taxon>
        <taxon>Hyphomicrobiales</taxon>
        <taxon>Methylobacteriaceae</taxon>
        <taxon>Microvirga</taxon>
    </lineage>
</organism>
<evidence type="ECO:0000256" key="7">
    <source>
        <dbReference type="ARBA" id="ARBA00022723"/>
    </source>
</evidence>
<dbReference type="InterPro" id="IPR034236">
    <property type="entry name" value="CuRO_CcO_Caa3_II"/>
</dbReference>
<sequence length="432" mass="46613">MPQPKRTRRVEGDGNNQRHAHQRVAGPQGPDIMPAIGCDAVGEGGTAGREGRRPRDHPNDGFHEPVFHSIGNYPSRPSFSVRRANLDVERMGVESTRSRLVRRLRTRSGDWGGLLLGVTGSGCSGIQSALDPAGADAARIYWLTIILAIGGALIFVGVTALLLYAIFAAPARRAWLGGRRTIVYGGLAFPIATLSLLLPYGLTVMRDVDAPAEDALQIEIIGEQYWWRVRYPASREQPEIVTANELRLPVGQPITISVTATDVIHSLWIPNFGGKIDMIPGRVNRLSFTAERAGRYRGVCAEFCGDQHARMAFDVLVVDAAGFAAWRAAQAEGAREPPTPFLQRGRDLFRSGGCGSCHAVRGIEASGTFGPDLTHVGSRRTIGAGQLPNNIGTLAGWIANTQHIKPGVRMPSYGMLSGEDLRALAGYVESLK</sequence>
<dbReference type="Gene3D" id="2.60.40.420">
    <property type="entry name" value="Cupredoxins - blue copper proteins"/>
    <property type="match status" value="1"/>
</dbReference>
<keyword evidence="6 18" id="KW-0812">Transmembrane</keyword>
<feature type="domain" description="Cytochrome c" evidence="20">
    <location>
        <begin position="340"/>
        <end position="432"/>
    </location>
</feature>
<evidence type="ECO:0000256" key="4">
    <source>
        <dbReference type="ARBA" id="ARBA00022617"/>
    </source>
</evidence>
<dbReference type="GO" id="GO:0004129">
    <property type="term" value="F:cytochrome-c oxidase activity"/>
    <property type="evidence" value="ECO:0007669"/>
    <property type="project" value="UniProtKB-EC"/>
</dbReference>
<dbReference type="GO" id="GO:0042773">
    <property type="term" value="P:ATP synthesis coupled electron transport"/>
    <property type="evidence" value="ECO:0007669"/>
    <property type="project" value="TreeGrafter"/>
</dbReference>
<evidence type="ECO:0000256" key="6">
    <source>
        <dbReference type="ARBA" id="ARBA00022692"/>
    </source>
</evidence>
<dbReference type="PANTHER" id="PTHR22888">
    <property type="entry name" value="CYTOCHROME C OXIDASE, SUBUNIT II"/>
    <property type="match status" value="1"/>
</dbReference>
<keyword evidence="10 16" id="KW-0408">Iron</keyword>
<feature type="compositionally biased region" description="Basic and acidic residues" evidence="17">
    <location>
        <begin position="49"/>
        <end position="64"/>
    </location>
</feature>
<evidence type="ECO:0000256" key="5">
    <source>
        <dbReference type="ARBA" id="ARBA00022660"/>
    </source>
</evidence>
<evidence type="ECO:0000256" key="15">
    <source>
        <dbReference type="ARBA" id="ARBA00047816"/>
    </source>
</evidence>
<dbReference type="InterPro" id="IPR009056">
    <property type="entry name" value="Cyt_c-like_dom"/>
</dbReference>
<dbReference type="PROSITE" id="PS51007">
    <property type="entry name" value="CYTC"/>
    <property type="match status" value="1"/>
</dbReference>
<accession>A0A5N3PCG2</accession>
<evidence type="ECO:0000256" key="14">
    <source>
        <dbReference type="ARBA" id="ARBA00031399"/>
    </source>
</evidence>
<dbReference type="AlphaFoldDB" id="A0A5N3PCG2"/>
<feature type="transmembrane region" description="Helical" evidence="18">
    <location>
        <begin position="111"/>
        <end position="130"/>
    </location>
</feature>
<comment type="similarity">
    <text evidence="2">Belongs to the cytochrome c oxidase subunit 2 family.</text>
</comment>
<evidence type="ECO:0000256" key="10">
    <source>
        <dbReference type="ARBA" id="ARBA00023004"/>
    </source>
</evidence>
<keyword evidence="12 18" id="KW-0472">Membrane</keyword>
<dbReference type="InterPro" id="IPR001505">
    <property type="entry name" value="Copper_CuA"/>
</dbReference>
<comment type="function">
    <text evidence="13">Subunits I and II form the functional core of the enzyme complex. Electrons originating in cytochrome c are transferred via heme a and Cu(A) to the binuclear center formed by heme a3 and Cu(B).</text>
</comment>
<keyword evidence="9 18" id="KW-1133">Transmembrane helix</keyword>
<dbReference type="InterPro" id="IPR036909">
    <property type="entry name" value="Cyt_c-like_dom_sf"/>
</dbReference>
<evidence type="ECO:0000256" key="2">
    <source>
        <dbReference type="ARBA" id="ARBA00007866"/>
    </source>
</evidence>
<evidence type="ECO:0000313" key="22">
    <source>
        <dbReference type="Proteomes" id="UP000325684"/>
    </source>
</evidence>
<keyword evidence="8" id="KW-0249">Electron transport</keyword>
<comment type="caution">
    <text evidence="21">The sequence shown here is derived from an EMBL/GenBank/DDBJ whole genome shotgun (WGS) entry which is preliminary data.</text>
</comment>
<dbReference type="InterPro" id="IPR045187">
    <property type="entry name" value="CcO_II"/>
</dbReference>
<dbReference type="PANTHER" id="PTHR22888:SF9">
    <property type="entry name" value="CYTOCHROME C OXIDASE SUBUNIT 2"/>
    <property type="match status" value="1"/>
</dbReference>
<keyword evidence="4 16" id="KW-0349">Heme</keyword>
<evidence type="ECO:0000256" key="18">
    <source>
        <dbReference type="SAM" id="Phobius"/>
    </source>
</evidence>
<dbReference type="GO" id="GO:0020037">
    <property type="term" value="F:heme binding"/>
    <property type="evidence" value="ECO:0007669"/>
    <property type="project" value="InterPro"/>
</dbReference>
<feature type="transmembrane region" description="Helical" evidence="18">
    <location>
        <begin position="142"/>
        <end position="169"/>
    </location>
</feature>
<evidence type="ECO:0000256" key="16">
    <source>
        <dbReference type="PROSITE-ProRule" id="PRU00433"/>
    </source>
</evidence>
<evidence type="ECO:0000256" key="3">
    <source>
        <dbReference type="ARBA" id="ARBA00022448"/>
    </source>
</evidence>
<evidence type="ECO:0000256" key="8">
    <source>
        <dbReference type="ARBA" id="ARBA00022982"/>
    </source>
</evidence>
<reference evidence="21 22" key="1">
    <citation type="journal article" date="2019" name="Microorganisms">
        <title>Genome Insights into the Novel Species Microvirga brassicacearum, a Rapeseed Endophyte with Biotechnological Potential.</title>
        <authorList>
            <person name="Jimenez-Gomez A."/>
            <person name="Saati-Santamaria Z."/>
            <person name="Igual J.M."/>
            <person name="Rivas R."/>
            <person name="Mateos P.F."/>
            <person name="Garcia-Fraile P."/>
        </authorList>
    </citation>
    <scope>NUCLEOTIDE SEQUENCE [LARGE SCALE GENOMIC DNA]</scope>
    <source>
        <strain evidence="21 22">CDVBN77</strain>
    </source>
</reference>
<feature type="transmembrane region" description="Helical" evidence="18">
    <location>
        <begin position="181"/>
        <end position="202"/>
    </location>
</feature>
<dbReference type="SUPFAM" id="SSF49503">
    <property type="entry name" value="Cupredoxins"/>
    <property type="match status" value="1"/>
</dbReference>
<comment type="subcellular location">
    <subcellularLocation>
        <location evidence="1">Membrane</location>
        <topology evidence="1">Multi-pass membrane protein</topology>
    </subcellularLocation>
</comment>
<evidence type="ECO:0000259" key="20">
    <source>
        <dbReference type="PROSITE" id="PS51007"/>
    </source>
</evidence>
<evidence type="ECO:0000256" key="13">
    <source>
        <dbReference type="ARBA" id="ARBA00024688"/>
    </source>
</evidence>
<evidence type="ECO:0000256" key="1">
    <source>
        <dbReference type="ARBA" id="ARBA00004141"/>
    </source>
</evidence>
<comment type="catalytic activity">
    <reaction evidence="15">
        <text>4 Fe(II)-[cytochrome c] + O2 + 8 H(+)(in) = 4 Fe(III)-[cytochrome c] + 2 H2O + 4 H(+)(out)</text>
        <dbReference type="Rhea" id="RHEA:11436"/>
        <dbReference type="Rhea" id="RHEA-COMP:10350"/>
        <dbReference type="Rhea" id="RHEA-COMP:14399"/>
        <dbReference type="ChEBI" id="CHEBI:15377"/>
        <dbReference type="ChEBI" id="CHEBI:15378"/>
        <dbReference type="ChEBI" id="CHEBI:15379"/>
        <dbReference type="ChEBI" id="CHEBI:29033"/>
        <dbReference type="ChEBI" id="CHEBI:29034"/>
        <dbReference type="EC" id="7.1.1.9"/>
    </reaction>
</comment>
<evidence type="ECO:0000256" key="9">
    <source>
        <dbReference type="ARBA" id="ARBA00022989"/>
    </source>
</evidence>
<dbReference type="GO" id="GO:0016020">
    <property type="term" value="C:membrane"/>
    <property type="evidence" value="ECO:0007669"/>
    <property type="project" value="UniProtKB-SubCell"/>
</dbReference>
<dbReference type="InterPro" id="IPR002429">
    <property type="entry name" value="CcO_II-like_C"/>
</dbReference>
<feature type="domain" description="Cytochrome oxidase subunit II copper A binding" evidence="19">
    <location>
        <begin position="213"/>
        <end position="329"/>
    </location>
</feature>
<dbReference type="CDD" id="cd04213">
    <property type="entry name" value="CuRO_CcO_Caa3_II"/>
    <property type="match status" value="1"/>
</dbReference>
<gene>
    <name evidence="21" type="primary">coxB</name>
    <name evidence="21" type="ORF">FEZ63_08970</name>
</gene>
<name>A0A5N3PCG2_9HYPH</name>
<protein>
    <recommendedName>
        <fullName evidence="14">Cytochrome aa3 subunit 2</fullName>
    </recommendedName>
</protein>
<dbReference type="GO" id="GO:0016491">
    <property type="term" value="F:oxidoreductase activity"/>
    <property type="evidence" value="ECO:0007669"/>
    <property type="project" value="UniProtKB-KW"/>
</dbReference>
<dbReference type="Pfam" id="PF00034">
    <property type="entry name" value="Cytochrom_C"/>
    <property type="match status" value="1"/>
</dbReference>
<dbReference type="OrthoDB" id="9781261at2"/>
<dbReference type="PROSITE" id="PS00078">
    <property type="entry name" value="COX2"/>
    <property type="match status" value="1"/>
</dbReference>
<keyword evidence="11" id="KW-0186">Copper</keyword>
<feature type="region of interest" description="Disordered" evidence="17">
    <location>
        <begin position="1"/>
        <end position="64"/>
    </location>
</feature>
<dbReference type="EMBL" id="VCMV01000013">
    <property type="protein sequence ID" value="KAB0267432.1"/>
    <property type="molecule type" value="Genomic_DNA"/>
</dbReference>
<evidence type="ECO:0000256" key="11">
    <source>
        <dbReference type="ARBA" id="ARBA00023008"/>
    </source>
</evidence>
<evidence type="ECO:0000313" key="21">
    <source>
        <dbReference type="EMBL" id="KAB0267432.1"/>
    </source>
</evidence>
<keyword evidence="22" id="KW-1185">Reference proteome</keyword>
<dbReference type="InterPro" id="IPR014222">
    <property type="entry name" value="Cyt_c_oxidase_su2"/>
</dbReference>
<dbReference type="InterPro" id="IPR008972">
    <property type="entry name" value="Cupredoxin"/>
</dbReference>
<dbReference type="GO" id="GO:0005507">
    <property type="term" value="F:copper ion binding"/>
    <property type="evidence" value="ECO:0007669"/>
    <property type="project" value="InterPro"/>
</dbReference>
<dbReference type="Proteomes" id="UP000325684">
    <property type="component" value="Unassembled WGS sequence"/>
</dbReference>
<dbReference type="PROSITE" id="PS50857">
    <property type="entry name" value="COX2_CUA"/>
    <property type="match status" value="1"/>
</dbReference>
<keyword evidence="3" id="KW-0813">Transport</keyword>
<proteinExistence type="inferred from homology"/>
<dbReference type="SUPFAM" id="SSF46626">
    <property type="entry name" value="Cytochrome c"/>
    <property type="match status" value="1"/>
</dbReference>
<dbReference type="NCBIfam" id="TIGR02866">
    <property type="entry name" value="CoxB"/>
    <property type="match status" value="1"/>
</dbReference>